<dbReference type="InterPro" id="IPR020845">
    <property type="entry name" value="AMP-binding_CS"/>
</dbReference>
<dbReference type="EMBL" id="CP165628">
    <property type="protein sequence ID" value="XDU74037.1"/>
    <property type="molecule type" value="Genomic_DNA"/>
</dbReference>
<accession>A0AB39VWM1</accession>
<dbReference type="PANTHER" id="PTHR43201">
    <property type="entry name" value="ACYL-COA SYNTHETASE"/>
    <property type="match status" value="1"/>
</dbReference>
<dbReference type="InterPro" id="IPR025110">
    <property type="entry name" value="AMP-bd_C"/>
</dbReference>
<feature type="domain" description="AMP-binding enzyme C-terminal" evidence="4">
    <location>
        <begin position="416"/>
        <end position="488"/>
    </location>
</feature>
<comment type="similarity">
    <text evidence="1">Belongs to the ATP-dependent AMP-binding enzyme family.</text>
</comment>
<feature type="domain" description="AMP-dependent synthetase/ligase" evidence="3">
    <location>
        <begin position="10"/>
        <end position="366"/>
    </location>
</feature>
<dbReference type="SUPFAM" id="SSF56801">
    <property type="entry name" value="Acetyl-CoA synthetase-like"/>
    <property type="match status" value="1"/>
</dbReference>
<dbReference type="AlphaFoldDB" id="A0AB39VWM1"/>
<dbReference type="Pfam" id="PF13193">
    <property type="entry name" value="AMP-binding_C"/>
    <property type="match status" value="1"/>
</dbReference>
<dbReference type="PROSITE" id="PS00455">
    <property type="entry name" value="AMP_BINDING"/>
    <property type="match status" value="1"/>
</dbReference>
<reference evidence="5" key="1">
    <citation type="submission" date="2024-07" db="EMBL/GenBank/DDBJ databases">
        <authorList>
            <person name="Biller S.J."/>
        </authorList>
    </citation>
    <scope>NUCLEOTIDE SEQUENCE</scope>
    <source>
        <strain evidence="5">WC2420</strain>
    </source>
</reference>
<organism evidence="5">
    <name type="scientific">Rouxiella sp. WC2420</name>
    <dbReference type="NCBI Taxonomy" id="3234145"/>
    <lineage>
        <taxon>Bacteria</taxon>
        <taxon>Pseudomonadati</taxon>
        <taxon>Pseudomonadota</taxon>
        <taxon>Gammaproteobacteria</taxon>
        <taxon>Enterobacterales</taxon>
        <taxon>Yersiniaceae</taxon>
        <taxon>Rouxiella</taxon>
    </lineage>
</organism>
<evidence type="ECO:0000259" key="3">
    <source>
        <dbReference type="Pfam" id="PF00501"/>
    </source>
</evidence>
<sequence length="503" mass="55600">MPVHDKVCAHAAAKGEETAINIAGKSLSWRQLWQRTLSLFSVIAEKVGNQRHNSSIASGPVIAVALGNDLQFPPAWLAATANQNICAVIDPMLPLEQLRDVLTRLQPDLLLLKQSQNQLQDLAHELKLSTLLVEDTCSKIANHDVQAVKRDVDAPTPFLINFTSGTTSTPKAFMRSRHSWRVSFKNGYQIFDLAHANSTLFPGALFHGIGLYCLNEALDAGTPFFCMEKWDAAEALTILAQHQVQRLVLVPTMLTAFWRLQSADLAPLNQLTHLLSAGAKLEMNHYRHARSIFPNARVQEYYGASELGFIAVSTLDDENVDDQLATVGLPFPEVSWSIRDEQGQALPPNTPGTIYLNSEQICSGYLWGDDGKAFTSQLFGSSVRDIGYINELGCLVVIGRSGDMIVSGGNNIYLSEIESALKSLPGMIEAVVIALEDDYRGKKLIAFFESETLDVGQLPELCLLHLAKYKVPAEFYKMKVWPLTPSGKIKRSVLEKKFINHEI</sequence>
<gene>
    <name evidence="5" type="ORF">AB3G37_08180</name>
</gene>
<protein>
    <submittedName>
        <fullName evidence="5">Class I adenylate-forming enzyme family protein</fullName>
    </submittedName>
</protein>
<dbReference type="Gene3D" id="3.30.300.30">
    <property type="match status" value="1"/>
</dbReference>
<evidence type="ECO:0000256" key="1">
    <source>
        <dbReference type="ARBA" id="ARBA00006432"/>
    </source>
</evidence>
<dbReference type="PANTHER" id="PTHR43201:SF5">
    <property type="entry name" value="MEDIUM-CHAIN ACYL-COA LIGASE ACSF2, MITOCHONDRIAL"/>
    <property type="match status" value="1"/>
</dbReference>
<dbReference type="GO" id="GO:0006631">
    <property type="term" value="P:fatty acid metabolic process"/>
    <property type="evidence" value="ECO:0007669"/>
    <property type="project" value="TreeGrafter"/>
</dbReference>
<evidence type="ECO:0000313" key="5">
    <source>
        <dbReference type="EMBL" id="XDU74037.1"/>
    </source>
</evidence>
<dbReference type="InterPro" id="IPR042099">
    <property type="entry name" value="ANL_N_sf"/>
</dbReference>
<dbReference type="InterPro" id="IPR000873">
    <property type="entry name" value="AMP-dep_synth/lig_dom"/>
</dbReference>
<dbReference type="RefSeq" id="WP_369790285.1">
    <property type="nucleotide sequence ID" value="NZ_CP165628.1"/>
</dbReference>
<dbReference type="GO" id="GO:0031956">
    <property type="term" value="F:medium-chain fatty acid-CoA ligase activity"/>
    <property type="evidence" value="ECO:0007669"/>
    <property type="project" value="TreeGrafter"/>
</dbReference>
<evidence type="ECO:0000256" key="2">
    <source>
        <dbReference type="ARBA" id="ARBA00022598"/>
    </source>
</evidence>
<proteinExistence type="inferred from homology"/>
<dbReference type="InterPro" id="IPR045851">
    <property type="entry name" value="AMP-bd_C_sf"/>
</dbReference>
<evidence type="ECO:0000259" key="4">
    <source>
        <dbReference type="Pfam" id="PF13193"/>
    </source>
</evidence>
<dbReference type="Gene3D" id="3.40.50.12780">
    <property type="entry name" value="N-terminal domain of ligase-like"/>
    <property type="match status" value="1"/>
</dbReference>
<dbReference type="Pfam" id="PF00501">
    <property type="entry name" value="AMP-binding"/>
    <property type="match status" value="1"/>
</dbReference>
<name>A0AB39VWM1_9GAMM</name>
<keyword evidence="2" id="KW-0436">Ligase</keyword>